<feature type="domain" description="BRCT" evidence="18">
    <location>
        <begin position="1443"/>
        <end position="1540"/>
    </location>
</feature>
<dbReference type="GO" id="GO:0006277">
    <property type="term" value="P:DNA amplification"/>
    <property type="evidence" value="ECO:0007669"/>
    <property type="project" value="UniProtKB-ARBA"/>
</dbReference>
<dbReference type="GO" id="GO:0005694">
    <property type="term" value="C:chromosome"/>
    <property type="evidence" value="ECO:0007669"/>
    <property type="project" value="UniProtKB-SubCell"/>
</dbReference>
<keyword evidence="8" id="KW-0235">DNA replication</keyword>
<dbReference type="CDD" id="cd17749">
    <property type="entry name" value="BRCT_TopBP1_rpt4"/>
    <property type="match status" value="1"/>
</dbReference>
<feature type="compositionally biased region" description="Polar residues" evidence="17">
    <location>
        <begin position="849"/>
        <end position="859"/>
    </location>
</feature>
<dbReference type="GO" id="GO:0000922">
    <property type="term" value="C:spindle pole"/>
    <property type="evidence" value="ECO:0007669"/>
    <property type="project" value="UniProtKB-SubCell"/>
</dbReference>
<evidence type="ECO:0000256" key="7">
    <source>
        <dbReference type="ARBA" id="ARBA00022553"/>
    </source>
</evidence>
<evidence type="ECO:0000256" key="13">
    <source>
        <dbReference type="ARBA" id="ARBA00023212"/>
    </source>
</evidence>
<dbReference type="PROSITE" id="PS50172">
    <property type="entry name" value="BRCT"/>
    <property type="match status" value="7"/>
</dbReference>
<feature type="domain" description="BRCT" evidence="18">
    <location>
        <begin position="1313"/>
        <end position="1404"/>
    </location>
</feature>
<organism evidence="19 20">
    <name type="scientific">Xenopus laevis</name>
    <name type="common">African clawed frog</name>
    <dbReference type="NCBI Taxonomy" id="8355"/>
    <lineage>
        <taxon>Eukaryota</taxon>
        <taxon>Metazoa</taxon>
        <taxon>Chordata</taxon>
        <taxon>Craniata</taxon>
        <taxon>Vertebrata</taxon>
        <taxon>Euteleostomi</taxon>
        <taxon>Amphibia</taxon>
        <taxon>Batrachia</taxon>
        <taxon>Anura</taxon>
        <taxon>Pipoidea</taxon>
        <taxon>Pipidae</taxon>
        <taxon>Xenopodinae</taxon>
        <taxon>Xenopus</taxon>
        <taxon>Xenopus</taxon>
    </lineage>
</organism>
<dbReference type="InterPro" id="IPR059215">
    <property type="entry name" value="BRCT2_TopBP1-like"/>
</dbReference>
<dbReference type="PROSITE" id="PS51257">
    <property type="entry name" value="PROKAR_LIPOPROTEIN"/>
    <property type="match status" value="1"/>
</dbReference>
<evidence type="ECO:0000256" key="17">
    <source>
        <dbReference type="SAM" id="MobiDB-lite"/>
    </source>
</evidence>
<dbReference type="GO" id="GO:0033314">
    <property type="term" value="P:mitotic DNA replication checkpoint signaling"/>
    <property type="evidence" value="ECO:0007669"/>
    <property type="project" value="TreeGrafter"/>
</dbReference>
<dbReference type="FunFam" id="3.40.50.10190:FF:000010">
    <property type="entry name" value="DNA topoisomerase II binding protein 1"/>
    <property type="match status" value="1"/>
</dbReference>
<dbReference type="InterPro" id="IPR049542">
    <property type="entry name" value="TopBP1-like_BRCT0"/>
</dbReference>
<comment type="subcellular location">
    <subcellularLocation>
        <location evidence="2">Chromosome</location>
    </subcellularLocation>
    <subcellularLocation>
        <location evidence="3">Cytoplasm</location>
        <location evidence="3">Cytoskeleton</location>
        <location evidence="3">Microtubule organizing center</location>
        <location evidence="3">Centrosome</location>
    </subcellularLocation>
    <subcellularLocation>
        <location evidence="4">Cytoplasm</location>
        <location evidence="4">Cytoskeleton</location>
        <location evidence="4">Spindle pole</location>
    </subcellularLocation>
    <subcellularLocation>
        <location evidence="1">Nucleus</location>
    </subcellularLocation>
</comment>
<feature type="domain" description="BRCT" evidence="18">
    <location>
        <begin position="161"/>
        <end position="234"/>
    </location>
</feature>
<keyword evidence="12" id="KW-0234">DNA repair</keyword>
<dbReference type="FunFam" id="3.40.50.10190:FF:000029">
    <property type="entry name" value="DNA topoisomerase II binding protein 1"/>
    <property type="match status" value="1"/>
</dbReference>
<comment type="similarity">
    <text evidence="15">Belongs to the TOPBP1 family.</text>
</comment>
<dbReference type="Pfam" id="PF00533">
    <property type="entry name" value="BRCT"/>
    <property type="match status" value="4"/>
</dbReference>
<dbReference type="EMBL" id="CM004476">
    <property type="protein sequence ID" value="OCT75946.1"/>
    <property type="molecule type" value="Genomic_DNA"/>
</dbReference>
<keyword evidence="10" id="KW-0227">DNA damage</keyword>
<feature type="region of interest" description="Disordered" evidence="17">
    <location>
        <begin position="1146"/>
        <end position="1169"/>
    </location>
</feature>
<dbReference type="CDD" id="cd18434">
    <property type="entry name" value="BRCT_TopBP1_rpt5"/>
    <property type="match status" value="1"/>
</dbReference>
<sequence length="1573" mass="176052">MKLKTSPMATLLYSCHYFLFFEQGSDTTGRHFRQWPDTVGSNRRFGANDKLVPQKPAPVKMASSENEPFCVKFIKSPENSEYFFKAYEAIKQIQSDESLQLTEEREALLLKEKDKSLYICDPFSGAAFSHLKKLGCRIVGPQVVIFCMENQRRVPRAEYPVYNMAMADVTISCTSLDKETREDVHHYVQIMGGCVYRDLNVSVTHLIAGEVGSKKYLVAASLEKPILLPSWVKELWEKSNQRIIRYSDVNMTEYLCPIFRGCTICVTGLSSLDRKEVQRLTALHGGEYTGQLKMNESTHLIVQEAKGQKYECARKWNVHCISVQWFFDSIEKGFCQDETMYKIEPASTIKSVPDTSTPTGGNSKPNSRALYDVSQISNISTSCVNESAFNSAMASRLDPPADTLENLDISSLQAPDDLLDGCRIYLCGFGGRKLDKLRKLINNGGGVRFNQLTGDVTHIIVGETDEELKQFLNKTQHRPYVLTVKWLLDSFAKGHLQPEEIYFHSSYQQTEMPSPFEPAINLTANKMSSTRGPLNHTRNHQADEDLLSQYTENNSTLIEDEHPKTSNTNSISQMSMHEDMTTCTSQSGLADTSTIIEGGLFSRKQFMVLGFLEEDEACIIDIIKKSAGKVLSSQKRAIADYAVVPLLGCEVESTVGEVVTNAWLGMCIEQEKLLDPHSNALFTPVPFLEGSTPLRECVLSVSQFMGAERDSLVYLAGLLGAKVQEFFVRKANPKKGMFASTHLVLKDAEGSKYEAAKKWNLPAVTMNWLLQCARTGRKADEDSYLVDNVPEEDKDESFISQTYKPQAIRLSMHAPCHLENHPEALTKAAVTPLDMNRFKSKAFQSVISQHNKNPQTSGGESKVLQREPSLHLDTPSKFLSKDKLFKPSFDVKDALAALETPGGPNQKNRTQSTPLSEVIGRNLQLAIANSTRQTAAVTASPQLKAAEKKEFDNSKLLINVVICVSKKLIKKQGELNGIAASLGAEYRWCFDESVTHFIYHGRQNDMSREYKSVKERSGIYIVSEHWLFACSEQQKRVPEALYPHTYNPKMSLDISAVQDGSYTASKFSADTSLQQDENSELQLQQNNKFGETSDDQVKKAAGDGNPQNPSKDVKGALTQTLEMRENFQRQLQEFMSATSVVKPRGSVGRAGFDNSPCTPEGARSTRNGRSRVLEALRQSRQAMTDLNTEPSQNEQIIWDDPTAREERAKLVSNLQWPDSPSQYSEQLQHNMNDAGGNYTPAKESLTDSEIAELEACEFEPKSAMRTPVIENNLQSPTKPDHLTPTPQAPSIAFPLANPPVAPQPREKPVQPFSKEETLKERRFQLSSLDPQERIDYSQLIEELGGVVIEKQCFDPSCTHIVVGHPLRNEKYLASMAAGKWVLHRSYLEACRAAKRFIQEEDYEWGSISILSAVTNINPQQRMLAEAAMRWRKKLQGIKQNMGIAEGAFSGWKVILNVDQTKEPGFKRLLQSGGAKVFAGHSSPLFKEASHLFADFSKLKPDEPRVNVAEAAAQGVNCLKPEYIADYLMKELPPPMNNYCLPDAIPYVRVTGTGLSRKRKTSGDVSDVKRSRHY</sequence>
<dbReference type="GO" id="GO:0005634">
    <property type="term" value="C:nucleus"/>
    <property type="evidence" value="ECO:0007669"/>
    <property type="project" value="UniProtKB-SubCell"/>
</dbReference>
<dbReference type="SUPFAM" id="SSF52113">
    <property type="entry name" value="BRCT domain"/>
    <property type="match status" value="6"/>
</dbReference>
<evidence type="ECO:0000259" key="18">
    <source>
        <dbReference type="PROSITE" id="PS50172"/>
    </source>
</evidence>
<evidence type="ECO:0000256" key="5">
    <source>
        <dbReference type="ARBA" id="ARBA00022454"/>
    </source>
</evidence>
<dbReference type="InterPro" id="IPR049936">
    <property type="entry name" value="TopBP1_BRCT_8"/>
</dbReference>
<dbReference type="GO" id="GO:0003677">
    <property type="term" value="F:DNA binding"/>
    <property type="evidence" value="ECO:0007669"/>
    <property type="project" value="UniProtKB-KW"/>
</dbReference>
<dbReference type="InterPro" id="IPR036420">
    <property type="entry name" value="BRCT_dom_sf"/>
</dbReference>
<feature type="domain" description="BRCT" evidence="18">
    <location>
        <begin position="952"/>
        <end position="1044"/>
    </location>
</feature>
<dbReference type="InterPro" id="IPR001357">
    <property type="entry name" value="BRCT_dom"/>
</dbReference>
<proteinExistence type="inferred from homology"/>
<dbReference type="PANTHER" id="PTHR13561:SF20">
    <property type="entry name" value="DNA TOPOISOMERASE 2-BINDING PROTEIN 1"/>
    <property type="match status" value="1"/>
</dbReference>
<evidence type="ECO:0000256" key="14">
    <source>
        <dbReference type="ARBA" id="ARBA00023242"/>
    </source>
</evidence>
<feature type="region of interest" description="Disordered" evidence="17">
    <location>
        <begin position="1091"/>
        <end position="1113"/>
    </location>
</feature>
<gene>
    <name evidence="19" type="ORF">XELAEV_18031132mg</name>
</gene>
<evidence type="ECO:0000256" key="4">
    <source>
        <dbReference type="ARBA" id="ARBA00004647"/>
    </source>
</evidence>
<dbReference type="CDD" id="cd17737">
    <property type="entry name" value="BRCT_TopBP1_rpt1"/>
    <property type="match status" value="1"/>
</dbReference>
<dbReference type="CDD" id="cd17727">
    <property type="entry name" value="BRCT_TopBP1_rpt6"/>
    <property type="match status" value="1"/>
</dbReference>
<dbReference type="GO" id="GO:0003682">
    <property type="term" value="F:chromatin binding"/>
    <property type="evidence" value="ECO:0007669"/>
    <property type="project" value="UniProtKB-ARBA"/>
</dbReference>
<keyword evidence="9" id="KW-0677">Repeat</keyword>
<evidence type="ECO:0000313" key="19">
    <source>
        <dbReference type="EMBL" id="OCT75946.1"/>
    </source>
</evidence>
<dbReference type="InterPro" id="IPR044737">
    <property type="entry name" value="TopBP1_BRCT_1"/>
</dbReference>
<reference evidence="20" key="1">
    <citation type="journal article" date="2016" name="Nature">
        <title>Genome evolution in the allotetraploid frog Xenopus laevis.</title>
        <authorList>
            <person name="Session A.M."/>
            <person name="Uno Y."/>
            <person name="Kwon T."/>
            <person name="Chapman J.A."/>
            <person name="Toyoda A."/>
            <person name="Takahashi S."/>
            <person name="Fukui A."/>
            <person name="Hikosaka A."/>
            <person name="Suzuki A."/>
            <person name="Kondo M."/>
            <person name="van Heeringen S.J."/>
            <person name="Quigley I."/>
            <person name="Heinz S."/>
            <person name="Ogino H."/>
            <person name="Ochi H."/>
            <person name="Hellsten U."/>
            <person name="Lyons J.B."/>
            <person name="Simakov O."/>
            <person name="Putnam N."/>
            <person name="Stites J."/>
            <person name="Kuroki Y."/>
            <person name="Tanaka T."/>
            <person name="Michiue T."/>
            <person name="Watanabe M."/>
            <person name="Bogdanovic O."/>
            <person name="Lister R."/>
            <person name="Georgiou G."/>
            <person name="Paranjpe S.S."/>
            <person name="van Kruijsbergen I."/>
            <person name="Shu S."/>
            <person name="Carlson J."/>
            <person name="Kinoshita T."/>
            <person name="Ohta Y."/>
            <person name="Mawaribuchi S."/>
            <person name="Jenkins J."/>
            <person name="Grimwood J."/>
            <person name="Schmutz J."/>
            <person name="Mitros T."/>
            <person name="Mozaffari S.V."/>
            <person name="Suzuki Y."/>
            <person name="Haramoto Y."/>
            <person name="Yamamoto T.S."/>
            <person name="Takagi C."/>
            <person name="Heald R."/>
            <person name="Miller K."/>
            <person name="Haudenschild C."/>
            <person name="Kitzman J."/>
            <person name="Nakayama T."/>
            <person name="Izutsu Y."/>
            <person name="Robert J."/>
            <person name="Fortriede J."/>
            <person name="Burns K."/>
            <person name="Lotay V."/>
            <person name="Karimi K."/>
            <person name="Yasuoka Y."/>
            <person name="Dichmann D.S."/>
            <person name="Flajnik M.F."/>
            <person name="Houston D.W."/>
            <person name="Shendure J."/>
            <person name="DuPasquier L."/>
            <person name="Vize P.D."/>
            <person name="Zorn A.M."/>
            <person name="Ito M."/>
            <person name="Marcotte E.M."/>
            <person name="Wallingford J.B."/>
            <person name="Ito Y."/>
            <person name="Asashima M."/>
            <person name="Ueno N."/>
            <person name="Matsuda Y."/>
            <person name="Veenstra G.J."/>
            <person name="Fujiyama A."/>
            <person name="Harland R.M."/>
            <person name="Taira M."/>
            <person name="Rokhsar D.S."/>
        </authorList>
    </citation>
    <scope>NUCLEOTIDE SEQUENCE [LARGE SCALE GENOMIC DNA]</scope>
    <source>
        <strain evidence="20">J</strain>
    </source>
</reference>
<evidence type="ECO:0000256" key="6">
    <source>
        <dbReference type="ARBA" id="ARBA00022490"/>
    </source>
</evidence>
<keyword evidence="6" id="KW-0963">Cytoplasm</keyword>
<keyword evidence="7" id="KW-0597">Phosphoprotein</keyword>
<dbReference type="GO" id="GO:0006270">
    <property type="term" value="P:DNA replication initiation"/>
    <property type="evidence" value="ECO:0007669"/>
    <property type="project" value="UniProtKB-ARBA"/>
</dbReference>
<dbReference type="FunFam" id="3.40.50.10190:FF:000023">
    <property type="entry name" value="DNA topoisomerase II binding protein 1"/>
    <property type="match status" value="1"/>
</dbReference>
<evidence type="ECO:0000256" key="12">
    <source>
        <dbReference type="ARBA" id="ARBA00023204"/>
    </source>
</evidence>
<protein>
    <recommendedName>
        <fullName evidence="18">BRCT domain-containing protein</fullName>
    </recommendedName>
</protein>
<dbReference type="CDD" id="cd17738">
    <property type="entry name" value="BRCT_TopBP1_rpt7"/>
    <property type="match status" value="1"/>
</dbReference>
<dbReference type="Pfam" id="PF21298">
    <property type="entry name" value="TopBP1_BRCT0"/>
    <property type="match status" value="1"/>
</dbReference>
<evidence type="ECO:0000256" key="9">
    <source>
        <dbReference type="ARBA" id="ARBA00022737"/>
    </source>
</evidence>
<dbReference type="PANTHER" id="PTHR13561">
    <property type="entry name" value="DNA REPLICATION REGULATOR DPB11-RELATED"/>
    <property type="match status" value="1"/>
</dbReference>
<comment type="subunit">
    <text evidence="16">Interacts with cdc45. Interacts (via BRCT domains) with ticrr; interaction is cdk2-dependent. Interacts with atr in the presence of atrip. Interacts with recql4 (via N-terminus). Interacts with gmnc. Interacts with cip2a; forming the CIP2A-TOPBP1 complex.</text>
</comment>
<dbReference type="OMA" id="NVHCLKT"/>
<dbReference type="CDD" id="cd17731">
    <property type="entry name" value="BRCT_TopBP1_rpt2_like"/>
    <property type="match status" value="1"/>
</dbReference>
<keyword evidence="13" id="KW-0206">Cytoskeleton</keyword>
<evidence type="ECO:0000256" key="10">
    <source>
        <dbReference type="ARBA" id="ARBA00022763"/>
    </source>
</evidence>
<dbReference type="SUPFAM" id="SSF48201">
    <property type="entry name" value="Uteroglobin-like"/>
    <property type="match status" value="1"/>
</dbReference>
<dbReference type="FunFam" id="3.40.50.10190:FF:000033">
    <property type="entry name" value="DNA topoisomerase II binding protein 1"/>
    <property type="match status" value="1"/>
</dbReference>
<evidence type="ECO:0000256" key="8">
    <source>
        <dbReference type="ARBA" id="ARBA00022705"/>
    </source>
</evidence>
<feature type="domain" description="BRCT" evidence="18">
    <location>
        <begin position="254"/>
        <end position="343"/>
    </location>
</feature>
<feature type="domain" description="BRCT" evidence="18">
    <location>
        <begin position="414"/>
        <end position="504"/>
    </location>
</feature>
<dbReference type="CDD" id="cd17718">
    <property type="entry name" value="BRCT_TopBP1_rpt3"/>
    <property type="match status" value="1"/>
</dbReference>
<evidence type="ECO:0000256" key="16">
    <source>
        <dbReference type="ARBA" id="ARBA00063888"/>
    </source>
</evidence>
<dbReference type="InterPro" id="IPR057595">
    <property type="entry name" value="TopB1_SLF1_BRCT"/>
</dbReference>
<dbReference type="FunFam" id="3.40.50.10190:FF:000018">
    <property type="entry name" value="DNA topoisomerase 2-binding protein 1"/>
    <property type="match status" value="1"/>
</dbReference>
<dbReference type="Proteomes" id="UP000694892">
    <property type="component" value="Chromosome 6L"/>
</dbReference>
<dbReference type="SMART" id="SM00292">
    <property type="entry name" value="BRCT"/>
    <property type="match status" value="9"/>
</dbReference>
<dbReference type="FunFam" id="3.40.50.10190:FF:000028">
    <property type="entry name" value="DNA topoisomerase 2-binding protein 1 isoform X1"/>
    <property type="match status" value="1"/>
</dbReference>
<keyword evidence="11" id="KW-0238">DNA-binding</keyword>
<evidence type="ECO:0000313" key="20">
    <source>
        <dbReference type="Proteomes" id="UP000694892"/>
    </source>
</evidence>
<name>A0A974HFS1_XENLA</name>
<evidence type="ECO:0000256" key="3">
    <source>
        <dbReference type="ARBA" id="ARBA00004300"/>
    </source>
</evidence>
<feature type="domain" description="BRCT" evidence="18">
    <location>
        <begin position="689"/>
        <end position="786"/>
    </location>
</feature>
<accession>A0A974HFS1</accession>
<dbReference type="GO" id="GO:0006281">
    <property type="term" value="P:DNA repair"/>
    <property type="evidence" value="ECO:0007669"/>
    <property type="project" value="UniProtKB-KW"/>
</dbReference>
<dbReference type="GO" id="GO:0005813">
    <property type="term" value="C:centrosome"/>
    <property type="evidence" value="ECO:0007669"/>
    <property type="project" value="UniProtKB-SubCell"/>
</dbReference>
<evidence type="ECO:0000256" key="1">
    <source>
        <dbReference type="ARBA" id="ARBA00004123"/>
    </source>
</evidence>
<evidence type="ECO:0000256" key="11">
    <source>
        <dbReference type="ARBA" id="ARBA00023125"/>
    </source>
</evidence>
<feature type="region of interest" description="Disordered" evidence="17">
    <location>
        <begin position="849"/>
        <end position="869"/>
    </location>
</feature>
<dbReference type="GO" id="GO:0007095">
    <property type="term" value="P:mitotic G2 DNA damage checkpoint signaling"/>
    <property type="evidence" value="ECO:0007669"/>
    <property type="project" value="TreeGrafter"/>
</dbReference>
<dbReference type="FunFam" id="3.40.50.10190:FF:000020">
    <property type="entry name" value="DNA topoisomerase II binding protein 1"/>
    <property type="match status" value="1"/>
</dbReference>
<dbReference type="Gene3D" id="3.40.50.10190">
    <property type="entry name" value="BRCT domain"/>
    <property type="match status" value="9"/>
</dbReference>
<dbReference type="FunFam" id="3.40.50.10190:FF:000021">
    <property type="entry name" value="DNA topoisomerase II binding protein 1"/>
    <property type="match status" value="1"/>
</dbReference>
<evidence type="ECO:0000256" key="15">
    <source>
        <dbReference type="ARBA" id="ARBA00061360"/>
    </source>
</evidence>
<evidence type="ECO:0000256" key="2">
    <source>
        <dbReference type="ARBA" id="ARBA00004286"/>
    </source>
</evidence>
<dbReference type="GO" id="GO:0071168">
    <property type="term" value="P:protein localization to chromatin"/>
    <property type="evidence" value="ECO:0007669"/>
    <property type="project" value="UniProtKB-ARBA"/>
</dbReference>
<dbReference type="Pfam" id="PF23294">
    <property type="entry name" value="BRCT_TopB1_SLF1"/>
    <property type="match status" value="1"/>
</dbReference>
<keyword evidence="5" id="KW-0158">Chromosome</keyword>
<dbReference type="Pfam" id="PF12738">
    <property type="entry name" value="PTCB-BRCT"/>
    <property type="match status" value="2"/>
</dbReference>
<dbReference type="FunFam" id="3.40.50.10190:FF:000022">
    <property type="entry name" value="DNA topoisomerase II binding protein 1"/>
    <property type="match status" value="1"/>
</dbReference>
<dbReference type="CDD" id="cd17728">
    <property type="entry name" value="BRCT_TopBP1_rpt8"/>
    <property type="match status" value="1"/>
</dbReference>
<keyword evidence="14" id="KW-0539">Nucleus</keyword>
<dbReference type="InterPro" id="IPR035960">
    <property type="entry name" value="Secretoglobin_sf"/>
</dbReference>